<dbReference type="SUPFAM" id="SSF46689">
    <property type="entry name" value="Homeodomain-like"/>
    <property type="match status" value="1"/>
</dbReference>
<name>A0A8I6RYJ5_CIMLE</name>
<comment type="subcellular location">
    <subcellularLocation>
        <location evidence="1 5 6">Nucleus</location>
    </subcellularLocation>
</comment>
<keyword evidence="5 6" id="KW-0539">Nucleus</keyword>
<evidence type="ECO:0000256" key="3">
    <source>
        <dbReference type="ARBA" id="ARBA00023015"/>
    </source>
</evidence>
<organism evidence="8 9">
    <name type="scientific">Cimex lectularius</name>
    <name type="common">Bed bug</name>
    <name type="synonym">Acanthia lectularia</name>
    <dbReference type="NCBI Taxonomy" id="79782"/>
    <lineage>
        <taxon>Eukaryota</taxon>
        <taxon>Metazoa</taxon>
        <taxon>Ecdysozoa</taxon>
        <taxon>Arthropoda</taxon>
        <taxon>Hexapoda</taxon>
        <taxon>Insecta</taxon>
        <taxon>Pterygota</taxon>
        <taxon>Neoptera</taxon>
        <taxon>Paraneoptera</taxon>
        <taxon>Hemiptera</taxon>
        <taxon>Heteroptera</taxon>
        <taxon>Panheteroptera</taxon>
        <taxon>Cimicomorpha</taxon>
        <taxon>Cimicidae</taxon>
        <taxon>Cimex</taxon>
    </lineage>
</organism>
<dbReference type="Gene3D" id="1.10.10.60">
    <property type="entry name" value="Homeodomain-like"/>
    <property type="match status" value="1"/>
</dbReference>
<keyword evidence="5 6" id="KW-0238">DNA-binding</keyword>
<evidence type="ECO:0000256" key="4">
    <source>
        <dbReference type="ARBA" id="ARBA00023163"/>
    </source>
</evidence>
<dbReference type="EnsemblMetazoa" id="XM_014397028.1">
    <property type="protein sequence ID" value="XP_014252514.1"/>
    <property type="gene ID" value="LOC106668358"/>
</dbReference>
<dbReference type="GO" id="GO:0005634">
    <property type="term" value="C:nucleus"/>
    <property type="evidence" value="ECO:0007669"/>
    <property type="project" value="UniProtKB-SubCell"/>
</dbReference>
<dbReference type="InterPro" id="IPR001356">
    <property type="entry name" value="HD"/>
</dbReference>
<keyword evidence="9" id="KW-1185">Reference proteome</keyword>
<dbReference type="InterPro" id="IPR042634">
    <property type="entry name" value="MOX-1/MOX-2"/>
</dbReference>
<keyword evidence="5 6" id="KW-0371">Homeobox</keyword>
<feature type="domain" description="Homeobox" evidence="7">
    <location>
        <begin position="39"/>
        <end position="99"/>
    </location>
</feature>
<reference evidence="8" key="1">
    <citation type="submission" date="2022-01" db="UniProtKB">
        <authorList>
            <consortium name="EnsemblMetazoa"/>
        </authorList>
    </citation>
    <scope>IDENTIFICATION</scope>
</reference>
<evidence type="ECO:0000256" key="1">
    <source>
        <dbReference type="ARBA" id="ARBA00004123"/>
    </source>
</evidence>
<evidence type="ECO:0000256" key="5">
    <source>
        <dbReference type="PROSITE-ProRule" id="PRU00108"/>
    </source>
</evidence>
<dbReference type="PANTHER" id="PTHR24328:SF7">
    <property type="entry name" value="BUTTONLESS"/>
    <property type="match status" value="1"/>
</dbReference>
<dbReference type="KEGG" id="clec:106668358"/>
<dbReference type="PROSITE" id="PS50071">
    <property type="entry name" value="HOMEOBOX_2"/>
    <property type="match status" value="1"/>
</dbReference>
<dbReference type="SMART" id="SM00389">
    <property type="entry name" value="HOX"/>
    <property type="match status" value="1"/>
</dbReference>
<dbReference type="PANTHER" id="PTHR24328">
    <property type="entry name" value="HOMEOBOX PROTEIN MOX"/>
    <property type="match status" value="1"/>
</dbReference>
<dbReference type="AlphaFoldDB" id="A0A8I6RYJ5"/>
<evidence type="ECO:0000259" key="7">
    <source>
        <dbReference type="PROSITE" id="PS50071"/>
    </source>
</evidence>
<dbReference type="RefSeq" id="XP_014252514.1">
    <property type="nucleotide sequence ID" value="XM_014397028.1"/>
</dbReference>
<proteinExistence type="predicted"/>
<keyword evidence="3" id="KW-0805">Transcription regulation</keyword>
<accession>A0A8I6RYJ5</accession>
<dbReference type="InterPro" id="IPR009057">
    <property type="entry name" value="Homeodomain-like_sf"/>
</dbReference>
<keyword evidence="2" id="KW-0217">Developmental protein</keyword>
<dbReference type="GO" id="GO:0000978">
    <property type="term" value="F:RNA polymerase II cis-regulatory region sequence-specific DNA binding"/>
    <property type="evidence" value="ECO:0007669"/>
    <property type="project" value="TreeGrafter"/>
</dbReference>
<dbReference type="GeneID" id="106668358"/>
<dbReference type="GO" id="GO:0000981">
    <property type="term" value="F:DNA-binding transcription factor activity, RNA polymerase II-specific"/>
    <property type="evidence" value="ECO:0007669"/>
    <property type="project" value="TreeGrafter"/>
</dbReference>
<dbReference type="Pfam" id="PF00046">
    <property type="entry name" value="Homeodomain"/>
    <property type="match status" value="1"/>
</dbReference>
<dbReference type="Proteomes" id="UP000494040">
    <property type="component" value="Unassembled WGS sequence"/>
</dbReference>
<sequence>MDNWSWSQEWPLWRNHDPIVYQPPNNLNEQFESNRKEDKCARKERTAFTKSQIKRLEEEFSQSHYLTRLRRYEIAVELNLTERQTQKMVKCRKESDQPTQQG</sequence>
<evidence type="ECO:0000313" key="9">
    <source>
        <dbReference type="Proteomes" id="UP000494040"/>
    </source>
</evidence>
<dbReference type="CDD" id="cd00086">
    <property type="entry name" value="homeodomain"/>
    <property type="match status" value="1"/>
</dbReference>
<protein>
    <recommendedName>
        <fullName evidence="7">Homeobox domain-containing protein</fullName>
    </recommendedName>
</protein>
<dbReference type="OrthoDB" id="6159439at2759"/>
<feature type="DNA-binding region" description="Homeobox" evidence="5">
    <location>
        <begin position="41"/>
        <end position="100"/>
    </location>
</feature>
<evidence type="ECO:0000256" key="2">
    <source>
        <dbReference type="ARBA" id="ARBA00022473"/>
    </source>
</evidence>
<dbReference type="GO" id="GO:0045944">
    <property type="term" value="P:positive regulation of transcription by RNA polymerase II"/>
    <property type="evidence" value="ECO:0007669"/>
    <property type="project" value="InterPro"/>
</dbReference>
<evidence type="ECO:0000313" key="8">
    <source>
        <dbReference type="EnsemblMetazoa" id="XP_014252514.1"/>
    </source>
</evidence>
<keyword evidence="4" id="KW-0804">Transcription</keyword>
<evidence type="ECO:0000256" key="6">
    <source>
        <dbReference type="RuleBase" id="RU000682"/>
    </source>
</evidence>